<comment type="subcellular location">
    <subcellularLocation>
        <location evidence="1">Nucleus</location>
    </subcellularLocation>
</comment>
<dbReference type="SMART" id="SM00382">
    <property type="entry name" value="AAA"/>
    <property type="match status" value="1"/>
</dbReference>
<keyword evidence="4" id="KW-0067">ATP-binding</keyword>
<dbReference type="PANTHER" id="PTHR46239">
    <property type="entry name" value="DNA REPAIR PROTEIN RAD51 HOMOLOG 3 RAD51C"/>
    <property type="match status" value="1"/>
</dbReference>
<dbReference type="InterPro" id="IPR052093">
    <property type="entry name" value="HR_Repair_Mediator"/>
</dbReference>
<sequence>MADKDASLPTQSSHRLPTVSASQALQSLNARGARTAPTGLAQLDKLLAPPSLPGHDVTGGYARGKVTEVYGPSGVGKTSLLLQAAVNALREDQHVYWVDAACAPLVPQRLHDMFSAPGGTSSETASDQLRTHFHHIAAPTLAHVLALFMHPPASFPQSGTSLVVIDSLSTLIDNAYPRNTDDRLKNKTDQSKWAAGRRYAVINDLIATFTKFAALHDVALVITCQTITRIRGASRALLVPAITGIEWENGISTRLLLFRDWVLQQAKAHDKVQADRLQKTRFAGLVKVNGVALADEGGVGNVVPFAIEKHGLCDIDITADDTATTMVLPIQARPPKRTFDEVDETVAEEPNSDEVYGWIEDDGVAAEGLLIDDAPTTNHVDTHREPAAEGRSTKAMRTSTV</sequence>
<feature type="domain" description="RecA family profile 1" evidence="8">
    <location>
        <begin position="32"/>
        <end position="226"/>
    </location>
</feature>
<evidence type="ECO:0000313" key="10">
    <source>
        <dbReference type="Proteomes" id="UP001521222"/>
    </source>
</evidence>
<name>A0ABR3RNS3_9PLEO</name>
<gene>
    <name evidence="9" type="ORF">SLS59_003219</name>
</gene>
<evidence type="ECO:0000256" key="5">
    <source>
        <dbReference type="ARBA" id="ARBA00023204"/>
    </source>
</evidence>
<feature type="region of interest" description="Disordered" evidence="7">
    <location>
        <begin position="376"/>
        <end position="401"/>
    </location>
</feature>
<dbReference type="EMBL" id="JAKIXB020000008">
    <property type="protein sequence ID" value="KAL1606094.1"/>
    <property type="molecule type" value="Genomic_DNA"/>
</dbReference>
<accession>A0ABR3RNS3</accession>
<evidence type="ECO:0000256" key="2">
    <source>
        <dbReference type="ARBA" id="ARBA00022741"/>
    </source>
</evidence>
<evidence type="ECO:0000256" key="3">
    <source>
        <dbReference type="ARBA" id="ARBA00022763"/>
    </source>
</evidence>
<proteinExistence type="predicted"/>
<evidence type="ECO:0000259" key="8">
    <source>
        <dbReference type="PROSITE" id="PS50162"/>
    </source>
</evidence>
<keyword evidence="3" id="KW-0227">DNA damage</keyword>
<evidence type="ECO:0000256" key="7">
    <source>
        <dbReference type="SAM" id="MobiDB-lite"/>
    </source>
</evidence>
<evidence type="ECO:0000313" key="9">
    <source>
        <dbReference type="EMBL" id="KAL1606094.1"/>
    </source>
</evidence>
<dbReference type="CDD" id="cd01393">
    <property type="entry name" value="RecA-like"/>
    <property type="match status" value="1"/>
</dbReference>
<dbReference type="InterPro" id="IPR027417">
    <property type="entry name" value="P-loop_NTPase"/>
</dbReference>
<evidence type="ECO:0000256" key="6">
    <source>
        <dbReference type="ARBA" id="ARBA00023242"/>
    </source>
</evidence>
<protein>
    <recommendedName>
        <fullName evidence="8">RecA family profile 1 domain-containing protein</fullName>
    </recommendedName>
</protein>
<evidence type="ECO:0000256" key="1">
    <source>
        <dbReference type="ARBA" id="ARBA00004123"/>
    </source>
</evidence>
<dbReference type="PANTHER" id="PTHR46239:SF1">
    <property type="entry name" value="DNA REPAIR PROTEIN RAD51 HOMOLOG 3"/>
    <property type="match status" value="1"/>
</dbReference>
<comment type="caution">
    <text evidence="9">The sequence shown here is derived from an EMBL/GenBank/DDBJ whole genome shotgun (WGS) entry which is preliminary data.</text>
</comment>
<keyword evidence="6" id="KW-0539">Nucleus</keyword>
<keyword evidence="2" id="KW-0547">Nucleotide-binding</keyword>
<dbReference type="PROSITE" id="PS50162">
    <property type="entry name" value="RECA_2"/>
    <property type="match status" value="1"/>
</dbReference>
<feature type="compositionally biased region" description="Basic and acidic residues" evidence="7">
    <location>
        <begin position="380"/>
        <end position="392"/>
    </location>
</feature>
<dbReference type="Gene3D" id="3.40.50.300">
    <property type="entry name" value="P-loop containing nucleotide triphosphate hydrolases"/>
    <property type="match status" value="1"/>
</dbReference>
<organism evidence="9 10">
    <name type="scientific">Nothophoma quercina</name>
    <dbReference type="NCBI Taxonomy" id="749835"/>
    <lineage>
        <taxon>Eukaryota</taxon>
        <taxon>Fungi</taxon>
        <taxon>Dikarya</taxon>
        <taxon>Ascomycota</taxon>
        <taxon>Pezizomycotina</taxon>
        <taxon>Dothideomycetes</taxon>
        <taxon>Pleosporomycetidae</taxon>
        <taxon>Pleosporales</taxon>
        <taxon>Pleosporineae</taxon>
        <taxon>Didymellaceae</taxon>
        <taxon>Nothophoma</taxon>
    </lineage>
</organism>
<evidence type="ECO:0000256" key="4">
    <source>
        <dbReference type="ARBA" id="ARBA00022840"/>
    </source>
</evidence>
<dbReference type="InterPro" id="IPR020588">
    <property type="entry name" value="RecA_ATP-bd"/>
</dbReference>
<dbReference type="InterPro" id="IPR003593">
    <property type="entry name" value="AAA+_ATPase"/>
</dbReference>
<dbReference type="Proteomes" id="UP001521222">
    <property type="component" value="Unassembled WGS sequence"/>
</dbReference>
<keyword evidence="10" id="KW-1185">Reference proteome</keyword>
<dbReference type="SUPFAM" id="SSF52540">
    <property type="entry name" value="P-loop containing nucleoside triphosphate hydrolases"/>
    <property type="match status" value="1"/>
</dbReference>
<keyword evidence="5" id="KW-0234">DNA repair</keyword>
<reference evidence="9 10" key="1">
    <citation type="submission" date="2024-02" db="EMBL/GenBank/DDBJ databases">
        <title>De novo assembly and annotation of 12 fungi associated with fruit tree decline syndrome in Ontario, Canada.</title>
        <authorList>
            <person name="Sulman M."/>
            <person name="Ellouze W."/>
            <person name="Ilyukhin E."/>
        </authorList>
    </citation>
    <scope>NUCLEOTIDE SEQUENCE [LARGE SCALE GENOMIC DNA]</scope>
    <source>
        <strain evidence="9 10">M97-236</strain>
    </source>
</reference>